<protein>
    <submittedName>
        <fullName evidence="1">Histidine phosphatase family protein</fullName>
    </submittedName>
</protein>
<sequence length="217" mass="23901">MQTQRIHLVRHGEVHNPDGVLYGRLPNYGLSERGHRMATLAAADLAGLANNRDALANARLVVSPLQRTQESAAPIAAALELEPIIDERIIEPWNDFEGTVLKRAVRDPRNWAKLIRPLQPSWGEPYLEIVARMRAAMLEHAEAANGADVIVVSHQLPIWMVHRAATNQPLPHIPSQRRCALSSITVIETHPATDLTEVDYREPAASELAAAIDQGAV</sequence>
<dbReference type="RefSeq" id="WP_124973330.1">
    <property type="nucleotide sequence ID" value="NZ_RQVS01000013.1"/>
</dbReference>
<dbReference type="InterPro" id="IPR050275">
    <property type="entry name" value="PGM_Phosphatase"/>
</dbReference>
<dbReference type="GO" id="GO:0005737">
    <property type="term" value="C:cytoplasm"/>
    <property type="evidence" value="ECO:0007669"/>
    <property type="project" value="TreeGrafter"/>
</dbReference>
<dbReference type="InterPro" id="IPR013078">
    <property type="entry name" value="His_Pase_superF_clade-1"/>
</dbReference>
<comment type="caution">
    <text evidence="1">The sequence shown here is derived from an EMBL/GenBank/DDBJ whole genome shotgun (WGS) entry which is preliminary data.</text>
</comment>
<dbReference type="Proteomes" id="UP000274391">
    <property type="component" value="Unassembled WGS sequence"/>
</dbReference>
<evidence type="ECO:0000313" key="1">
    <source>
        <dbReference type="EMBL" id="RRJ86010.1"/>
    </source>
</evidence>
<dbReference type="GO" id="GO:0016791">
    <property type="term" value="F:phosphatase activity"/>
    <property type="evidence" value="ECO:0007669"/>
    <property type="project" value="TreeGrafter"/>
</dbReference>
<evidence type="ECO:0000313" key="2">
    <source>
        <dbReference type="Proteomes" id="UP000274391"/>
    </source>
</evidence>
<gene>
    <name evidence="1" type="ORF">EG850_10765</name>
</gene>
<dbReference type="PANTHER" id="PTHR48100">
    <property type="entry name" value="BROAD-SPECIFICITY PHOSPHATASE YOR283W-RELATED"/>
    <property type="match status" value="1"/>
</dbReference>
<dbReference type="Pfam" id="PF00300">
    <property type="entry name" value="His_Phos_1"/>
    <property type="match status" value="1"/>
</dbReference>
<dbReference type="CDD" id="cd07067">
    <property type="entry name" value="HP_PGM_like"/>
    <property type="match status" value="1"/>
</dbReference>
<dbReference type="PANTHER" id="PTHR48100:SF51">
    <property type="entry name" value="PHOSPHOGLYCERATE MUTASE"/>
    <property type="match status" value="1"/>
</dbReference>
<dbReference type="SUPFAM" id="SSF53254">
    <property type="entry name" value="Phosphoglycerate mutase-like"/>
    <property type="match status" value="1"/>
</dbReference>
<organism evidence="1 2">
    <name type="scientific">Gulosibacter macacae</name>
    <dbReference type="NCBI Taxonomy" id="2488791"/>
    <lineage>
        <taxon>Bacteria</taxon>
        <taxon>Bacillati</taxon>
        <taxon>Actinomycetota</taxon>
        <taxon>Actinomycetes</taxon>
        <taxon>Micrococcales</taxon>
        <taxon>Microbacteriaceae</taxon>
        <taxon>Gulosibacter</taxon>
    </lineage>
</organism>
<accession>A0A3P3VTM5</accession>
<keyword evidence="2" id="KW-1185">Reference proteome</keyword>
<proteinExistence type="predicted"/>
<reference evidence="1 2" key="1">
    <citation type="submission" date="2018-11" db="EMBL/GenBank/DDBJ databases">
        <title>YIM 102482-1 draft genome.</title>
        <authorList>
            <person name="Li G."/>
            <person name="Jiang Y."/>
        </authorList>
    </citation>
    <scope>NUCLEOTIDE SEQUENCE [LARGE SCALE GENOMIC DNA]</scope>
    <source>
        <strain evidence="1 2">YIM 102482-1</strain>
    </source>
</reference>
<dbReference type="SMART" id="SM00855">
    <property type="entry name" value="PGAM"/>
    <property type="match status" value="1"/>
</dbReference>
<dbReference type="AlphaFoldDB" id="A0A3P3VTM5"/>
<dbReference type="EMBL" id="RQVS01000013">
    <property type="protein sequence ID" value="RRJ86010.1"/>
    <property type="molecule type" value="Genomic_DNA"/>
</dbReference>
<dbReference type="Gene3D" id="3.40.50.1240">
    <property type="entry name" value="Phosphoglycerate mutase-like"/>
    <property type="match status" value="1"/>
</dbReference>
<dbReference type="OrthoDB" id="3215466at2"/>
<name>A0A3P3VTM5_9MICO</name>
<dbReference type="InterPro" id="IPR029033">
    <property type="entry name" value="His_PPase_superfam"/>
</dbReference>